<accession>A0ABU9JNW0</accession>
<reference evidence="1 2" key="1">
    <citation type="submission" date="2024-04" db="EMBL/GenBank/DDBJ databases">
        <title>Bacterial endophytes with biocontrol capabilities against important plant pathogens.</title>
        <authorList>
            <person name="Alayande K.A."/>
        </authorList>
    </citation>
    <scope>NUCLEOTIDE SEQUENCE [LARGE SCALE GENOMIC DNA]</scope>
    <source>
        <strain evidence="1 2">KV22</strain>
    </source>
</reference>
<proteinExistence type="predicted"/>
<organism evidence="1 2">
    <name type="scientific">Stenotrophomonas bentonitica</name>
    <dbReference type="NCBI Taxonomy" id="1450134"/>
    <lineage>
        <taxon>Bacteria</taxon>
        <taxon>Pseudomonadati</taxon>
        <taxon>Pseudomonadota</taxon>
        <taxon>Gammaproteobacteria</taxon>
        <taxon>Lysobacterales</taxon>
        <taxon>Lysobacteraceae</taxon>
        <taxon>Stenotrophomonas</taxon>
    </lineage>
</organism>
<dbReference type="EMBL" id="JBBYHY010000006">
    <property type="protein sequence ID" value="MEL3954214.1"/>
    <property type="molecule type" value="Genomic_DNA"/>
</dbReference>
<dbReference type="Proteomes" id="UP001455088">
    <property type="component" value="Unassembled WGS sequence"/>
</dbReference>
<evidence type="ECO:0000313" key="1">
    <source>
        <dbReference type="EMBL" id="MEL3954214.1"/>
    </source>
</evidence>
<dbReference type="RefSeq" id="WP_146027597.1">
    <property type="nucleotide sequence ID" value="NZ_JBBYHY010000006.1"/>
</dbReference>
<comment type="caution">
    <text evidence="1">The sequence shown here is derived from an EMBL/GenBank/DDBJ whole genome shotgun (WGS) entry which is preliminary data.</text>
</comment>
<sequence length="82" mass="9071">MFTARLAVDRAAVRALRRHAARTQVASHVAAIAASAHREGAVVFALHDDVKKVSSECVVLSAIVHLQRFLRFQMKVKNLKSH</sequence>
<gene>
    <name evidence="1" type="ORF">AAE039_11630</name>
</gene>
<name>A0ABU9JNW0_9GAMM</name>
<protein>
    <submittedName>
        <fullName evidence="1">Uncharacterized protein</fullName>
    </submittedName>
</protein>
<evidence type="ECO:0000313" key="2">
    <source>
        <dbReference type="Proteomes" id="UP001455088"/>
    </source>
</evidence>
<keyword evidence="2" id="KW-1185">Reference proteome</keyword>